<gene>
    <name evidence="2" type="ORF">K7862_16030</name>
</gene>
<evidence type="ECO:0000313" key="2">
    <source>
        <dbReference type="EMBL" id="MBY8879134.1"/>
    </source>
</evidence>
<dbReference type="RefSeq" id="WP_222963273.1">
    <property type="nucleotide sequence ID" value="NZ_JAINZZ010000017.1"/>
</dbReference>
<accession>A0ABS7QBH1</accession>
<proteinExistence type="predicted"/>
<sequence>MAQHAERTQRHHFTFNTDGRPHPLENTLVAVTAVLGIISVATAGFYSLHLLASWTGLVGILTGGLGQFISVTTAERFALVIGLGLAGLGFYLGVAHGGLW</sequence>
<dbReference type="Proteomes" id="UP000778578">
    <property type="component" value="Unassembled WGS sequence"/>
</dbReference>
<feature type="transmembrane region" description="Helical" evidence="1">
    <location>
        <begin position="77"/>
        <end position="99"/>
    </location>
</feature>
<keyword evidence="1" id="KW-0472">Membrane</keyword>
<keyword evidence="3" id="KW-1185">Reference proteome</keyword>
<feature type="transmembrane region" description="Helical" evidence="1">
    <location>
        <begin position="28"/>
        <end position="46"/>
    </location>
</feature>
<comment type="caution">
    <text evidence="2">The sequence shown here is derived from an EMBL/GenBank/DDBJ whole genome shotgun (WGS) entry which is preliminary data.</text>
</comment>
<evidence type="ECO:0000256" key="1">
    <source>
        <dbReference type="SAM" id="Phobius"/>
    </source>
</evidence>
<feature type="transmembrane region" description="Helical" evidence="1">
    <location>
        <begin position="52"/>
        <end position="70"/>
    </location>
</feature>
<keyword evidence="1" id="KW-1133">Transmembrane helix</keyword>
<evidence type="ECO:0008006" key="4">
    <source>
        <dbReference type="Google" id="ProtNLM"/>
    </source>
</evidence>
<reference evidence="2 3" key="1">
    <citation type="submission" date="2021-08" db="EMBL/GenBank/DDBJ databases">
        <title>WGS of actinomycetes from Thailand.</title>
        <authorList>
            <person name="Thawai C."/>
        </authorList>
    </citation>
    <scope>NUCLEOTIDE SEQUENCE [LARGE SCALE GENOMIC DNA]</scope>
    <source>
        <strain evidence="2 3">PLK6-54</strain>
    </source>
</reference>
<evidence type="ECO:0000313" key="3">
    <source>
        <dbReference type="Proteomes" id="UP000778578"/>
    </source>
</evidence>
<organism evidence="2 3">
    <name type="scientific">Actinacidiphila acidipaludis</name>
    <dbReference type="NCBI Taxonomy" id="2873382"/>
    <lineage>
        <taxon>Bacteria</taxon>
        <taxon>Bacillati</taxon>
        <taxon>Actinomycetota</taxon>
        <taxon>Actinomycetes</taxon>
        <taxon>Kitasatosporales</taxon>
        <taxon>Streptomycetaceae</taxon>
        <taxon>Actinacidiphila</taxon>
    </lineage>
</organism>
<dbReference type="EMBL" id="JAINZZ010000017">
    <property type="protein sequence ID" value="MBY8879134.1"/>
    <property type="molecule type" value="Genomic_DNA"/>
</dbReference>
<protein>
    <recommendedName>
        <fullName evidence="4">Integral membrane protein</fullName>
    </recommendedName>
</protein>
<name>A0ABS7QBH1_9ACTN</name>
<keyword evidence="1" id="KW-0812">Transmembrane</keyword>